<sequence length="240" mass="26998">MYLSKQAFKLRVSQTEAVSILESFLKSKNWLVFEVGTPKLFLVPFWFFSYDIYLQGKGSAASSHSKGRLALNAFINELSENVALLVERSDFELSNKIDAEQELEVKKPKVKEAEAREIAALRVASMNKAAPQNVVLSAFELFYVPIWSADISVDGLHYLLQVNAVNGSVLKGETISSREPNLSETIHETVKELRDPASWLQYIKGFFSTIFSAVSTREKLPTVLLLIALLIVLLWFVGFF</sequence>
<keyword evidence="1" id="KW-0472">Membrane</keyword>
<proteinExistence type="predicted"/>
<evidence type="ECO:0000313" key="2">
    <source>
        <dbReference type="EMBL" id="HIH08401.1"/>
    </source>
</evidence>
<protein>
    <submittedName>
        <fullName evidence="2">Uncharacterized protein</fullName>
    </submittedName>
</protein>
<name>A0A7J4ISA4_9ARCH</name>
<evidence type="ECO:0000313" key="4">
    <source>
        <dbReference type="Proteomes" id="UP000577419"/>
    </source>
</evidence>
<keyword evidence="1" id="KW-0812">Transmembrane</keyword>
<organism evidence="2 4">
    <name type="scientific">Candidatus Iainarchaeum sp</name>
    <dbReference type="NCBI Taxonomy" id="3101447"/>
    <lineage>
        <taxon>Archaea</taxon>
        <taxon>Candidatus Iainarchaeota</taxon>
        <taxon>Candidatus Iainarchaeia</taxon>
        <taxon>Candidatus Iainarchaeales</taxon>
        <taxon>Candidatus Iainarchaeaceae</taxon>
        <taxon>Candidatus Iainarchaeum</taxon>
    </lineage>
</organism>
<dbReference type="AlphaFoldDB" id="A0A7J4ISA4"/>
<dbReference type="EMBL" id="JAGVWF010000008">
    <property type="protein sequence ID" value="MBS3058933.1"/>
    <property type="molecule type" value="Genomic_DNA"/>
</dbReference>
<comment type="caution">
    <text evidence="2">The sequence shown here is derived from an EMBL/GenBank/DDBJ whole genome shotgun (WGS) entry which is preliminary data.</text>
</comment>
<reference evidence="2" key="1">
    <citation type="journal article" date="2020" name="bioRxiv">
        <title>A rank-normalized archaeal taxonomy based on genome phylogeny resolves widespread incomplete and uneven classifications.</title>
        <authorList>
            <person name="Rinke C."/>
            <person name="Chuvochina M."/>
            <person name="Mussig A.J."/>
            <person name="Chaumeil P.-A."/>
            <person name="Waite D.W."/>
            <person name="Whitman W.B."/>
            <person name="Parks D.H."/>
            <person name="Hugenholtz P."/>
        </authorList>
    </citation>
    <scope>NUCLEOTIDE SEQUENCE</scope>
    <source>
        <strain evidence="2">UBA10011</strain>
    </source>
</reference>
<reference evidence="3" key="3">
    <citation type="submission" date="2021-05" db="EMBL/GenBank/DDBJ databases">
        <title>Protein family content uncovers lineage relationships and bacterial pathway maintenance mechanisms in DPANN archaea.</title>
        <authorList>
            <person name="Castelle C.J."/>
            <person name="Meheust R."/>
            <person name="Jaffe A.L."/>
            <person name="Seitz K."/>
            <person name="Gong X."/>
            <person name="Baker B.J."/>
            <person name="Banfield J.F."/>
        </authorList>
    </citation>
    <scope>NUCLEOTIDE SEQUENCE</scope>
    <source>
        <strain evidence="3">RIFCSPHIGHO2_01_FULL_GW2011_AR10_43_9</strain>
    </source>
</reference>
<dbReference type="Proteomes" id="UP000577419">
    <property type="component" value="Unassembled WGS sequence"/>
</dbReference>
<dbReference type="Proteomes" id="UP000683213">
    <property type="component" value="Unassembled WGS sequence"/>
</dbReference>
<feature type="transmembrane region" description="Helical" evidence="1">
    <location>
        <begin position="220"/>
        <end position="238"/>
    </location>
</feature>
<gene>
    <name evidence="2" type="ORF">HA237_03455</name>
    <name evidence="3" type="ORF">J4224_00730</name>
</gene>
<keyword evidence="1" id="KW-1133">Transmembrane helix</keyword>
<accession>A0A7J4ISA4</accession>
<reference evidence="3" key="2">
    <citation type="submission" date="2021-03" db="EMBL/GenBank/DDBJ databases">
        <authorList>
            <person name="Jaffe A."/>
        </authorList>
    </citation>
    <scope>NUCLEOTIDE SEQUENCE</scope>
    <source>
        <strain evidence="3">RIFCSPHIGHO2_01_FULL_GW2011_AR10_43_9</strain>
    </source>
</reference>
<evidence type="ECO:0000256" key="1">
    <source>
        <dbReference type="SAM" id="Phobius"/>
    </source>
</evidence>
<evidence type="ECO:0000313" key="3">
    <source>
        <dbReference type="EMBL" id="MBS3058933.1"/>
    </source>
</evidence>
<dbReference type="EMBL" id="DUFG01000017">
    <property type="protein sequence ID" value="HIH08401.1"/>
    <property type="molecule type" value="Genomic_DNA"/>
</dbReference>